<dbReference type="GO" id="GO:0006900">
    <property type="term" value="P:vesicle budding from membrane"/>
    <property type="evidence" value="ECO:0007669"/>
    <property type="project" value="TreeGrafter"/>
</dbReference>
<proteinExistence type="predicted"/>
<evidence type="ECO:0000256" key="8">
    <source>
        <dbReference type="ARBA" id="ARBA00023329"/>
    </source>
</evidence>
<dbReference type="GO" id="GO:0005794">
    <property type="term" value="C:Golgi apparatus"/>
    <property type="evidence" value="ECO:0007669"/>
    <property type="project" value="UniProtKB-SubCell"/>
</dbReference>
<dbReference type="InterPro" id="IPR045192">
    <property type="entry name" value="AP180-like"/>
</dbReference>
<evidence type="ECO:0000256" key="1">
    <source>
        <dbReference type="ARBA" id="ARBA00004132"/>
    </source>
</evidence>
<dbReference type="PROSITE" id="PS50942">
    <property type="entry name" value="ENTH"/>
    <property type="match status" value="1"/>
</dbReference>
<dbReference type="GO" id="GO:0032050">
    <property type="term" value="F:clathrin heavy chain binding"/>
    <property type="evidence" value="ECO:0007669"/>
    <property type="project" value="TreeGrafter"/>
</dbReference>
<dbReference type="SMART" id="SM00273">
    <property type="entry name" value="ENTH"/>
    <property type="match status" value="1"/>
</dbReference>
<protein>
    <recommendedName>
        <fullName evidence="10">ENTH domain-containing protein</fullName>
    </recommendedName>
</protein>
<evidence type="ECO:0000259" key="10">
    <source>
        <dbReference type="PROSITE" id="PS50942"/>
    </source>
</evidence>
<dbReference type="Proteomes" id="UP001497516">
    <property type="component" value="Chromosome 10"/>
</dbReference>
<dbReference type="EMBL" id="OZ034814">
    <property type="protein sequence ID" value="CAL1358609.1"/>
    <property type="molecule type" value="Genomic_DNA"/>
</dbReference>
<dbReference type="SUPFAM" id="SSF48464">
    <property type="entry name" value="ENTH/VHS domain"/>
    <property type="match status" value="1"/>
</dbReference>
<keyword evidence="8" id="KW-0968">Cytoplasmic vesicle</keyword>
<feature type="compositionally biased region" description="Polar residues" evidence="9">
    <location>
        <begin position="303"/>
        <end position="312"/>
    </location>
</feature>
<feature type="domain" description="ENTH" evidence="10">
    <location>
        <begin position="28"/>
        <end position="166"/>
    </location>
</feature>
<dbReference type="InterPro" id="IPR048050">
    <property type="entry name" value="ANTH_N_plant"/>
</dbReference>
<dbReference type="AlphaFoldDB" id="A0AAV2CQU7"/>
<dbReference type="Gene3D" id="1.20.58.150">
    <property type="entry name" value="ANTH domain"/>
    <property type="match status" value="1"/>
</dbReference>
<dbReference type="InterPro" id="IPR011417">
    <property type="entry name" value="ANTH_dom"/>
</dbReference>
<keyword evidence="4" id="KW-0254">Endocytosis</keyword>
<keyword evidence="5" id="KW-0333">Golgi apparatus</keyword>
<dbReference type="GO" id="GO:0072583">
    <property type="term" value="P:clathrin-dependent endocytosis"/>
    <property type="evidence" value="ECO:0007669"/>
    <property type="project" value="InterPro"/>
</dbReference>
<dbReference type="Gene3D" id="1.25.40.90">
    <property type="match status" value="1"/>
</dbReference>
<organism evidence="11 12">
    <name type="scientific">Linum trigynum</name>
    <dbReference type="NCBI Taxonomy" id="586398"/>
    <lineage>
        <taxon>Eukaryota</taxon>
        <taxon>Viridiplantae</taxon>
        <taxon>Streptophyta</taxon>
        <taxon>Embryophyta</taxon>
        <taxon>Tracheophyta</taxon>
        <taxon>Spermatophyta</taxon>
        <taxon>Magnoliopsida</taxon>
        <taxon>eudicotyledons</taxon>
        <taxon>Gunneridae</taxon>
        <taxon>Pentapetalae</taxon>
        <taxon>rosids</taxon>
        <taxon>fabids</taxon>
        <taxon>Malpighiales</taxon>
        <taxon>Linaceae</taxon>
        <taxon>Linum</taxon>
    </lineage>
</organism>
<dbReference type="GO" id="GO:0005905">
    <property type="term" value="C:clathrin-coated pit"/>
    <property type="evidence" value="ECO:0007669"/>
    <property type="project" value="UniProtKB-SubCell"/>
</dbReference>
<evidence type="ECO:0000256" key="9">
    <source>
        <dbReference type="SAM" id="MobiDB-lite"/>
    </source>
</evidence>
<dbReference type="CDD" id="cd03564">
    <property type="entry name" value="ANTH_N"/>
    <property type="match status" value="1"/>
</dbReference>
<accession>A0AAV2CQU7</accession>
<dbReference type="GO" id="GO:0000149">
    <property type="term" value="F:SNARE binding"/>
    <property type="evidence" value="ECO:0007669"/>
    <property type="project" value="TreeGrafter"/>
</dbReference>
<dbReference type="GO" id="GO:0048268">
    <property type="term" value="P:clathrin coat assembly"/>
    <property type="evidence" value="ECO:0007669"/>
    <property type="project" value="InterPro"/>
</dbReference>
<evidence type="ECO:0000256" key="5">
    <source>
        <dbReference type="ARBA" id="ARBA00023034"/>
    </source>
</evidence>
<name>A0AAV2CQU7_9ROSI</name>
<dbReference type="SUPFAM" id="SSF89009">
    <property type="entry name" value="GAT-like domain"/>
    <property type="match status" value="1"/>
</dbReference>
<sequence length="771" mass="84666">MANGSGSQKTIRKAIGALKDTTKVGLVKVNSEYKGIDVAIVKATSHDVVLPKEKHIRTIFGALSATSPRADVTRCIHRLIKRLSKTHNWTVALKTLLIIHRAIRETDYNFPEELISYSRGSNLMLNLSHFRDVSTPEAWDYSAWIRCYALYLEERLECYRVMKYDINRDQLGTKMLDTPGLLEQLPAMQQLLFRLLACKPEGAASRNSLIHYCLSIIARESSSLYIGISNGILNLVDRFFEMRHSNATKALEIYKRASIQAEKLSDFFQICRAYDFGHELRLTKIEQAPKSFVTAMEDYVKQSSPSSSLQNRTRTDDRQGVSPKSIVSTPESVSPAGDNYKQEVPTNLFDSEPDSPTPQKQEEIAANNLMDDHSDDSTQGEFKSEKLAVKIVRFESSFFDSPRGKTETNNNNTNNATLSQATSWELALVTAFSSDETDTNPVAVSDTLAGGFDKLTLESLYEASPPEKPNQISSSYNVGCDQMAFMNPFGDSMNQAYNNNGNVQLKPMGGGQGEAFNMFPPLPQQGEEPLKGGGIDGGSSSVDFLGNPFLDSLHAPTSYHVAPSQSSFSAIISSGQRVNLSKSAMFVSPNIPSNRAQQLSSRAGIPLTADLGKYLGIHTINVRVTKARYKELCLRIQKKLAAWITRHLSLAARLTLTSGDGLQRRKGVEMGKVSPATSPAGMEKKLSADPGEEAAASVQPPDSADPCLTGEEAVASVQSPDSAASFPQSSRLDFPCLTNQHCGTKKGKKNGDFEWDLNWEDLSSIEIDGGH</sequence>
<dbReference type="InterPro" id="IPR013809">
    <property type="entry name" value="ENTH"/>
</dbReference>
<dbReference type="InterPro" id="IPR014712">
    <property type="entry name" value="ANTH_dom_sf"/>
</dbReference>
<comment type="subcellular location">
    <subcellularLocation>
        <location evidence="1">Cytoplasmic vesicle</location>
        <location evidence="1">Clathrin-coated vesicle</location>
    </subcellularLocation>
    <subcellularLocation>
        <location evidence="2">Golgi apparatus</location>
    </subcellularLocation>
    <subcellularLocation>
        <location evidence="3">Membrane</location>
        <location evidence="3">Clathrin-coated pit</location>
    </subcellularLocation>
</comment>
<evidence type="ECO:0000256" key="4">
    <source>
        <dbReference type="ARBA" id="ARBA00022583"/>
    </source>
</evidence>
<evidence type="ECO:0000256" key="3">
    <source>
        <dbReference type="ARBA" id="ARBA00004600"/>
    </source>
</evidence>
<evidence type="ECO:0000256" key="2">
    <source>
        <dbReference type="ARBA" id="ARBA00004555"/>
    </source>
</evidence>
<keyword evidence="7" id="KW-0168">Coated pit</keyword>
<feature type="region of interest" description="Disordered" evidence="9">
    <location>
        <begin position="303"/>
        <end position="361"/>
    </location>
</feature>
<evidence type="ECO:0000313" key="12">
    <source>
        <dbReference type="Proteomes" id="UP001497516"/>
    </source>
</evidence>
<evidence type="ECO:0000256" key="6">
    <source>
        <dbReference type="ARBA" id="ARBA00023136"/>
    </source>
</evidence>
<evidence type="ECO:0000313" key="11">
    <source>
        <dbReference type="EMBL" id="CAL1358609.1"/>
    </source>
</evidence>
<keyword evidence="6" id="KW-0472">Membrane</keyword>
<feature type="region of interest" description="Disordered" evidence="9">
    <location>
        <begin position="666"/>
        <end position="708"/>
    </location>
</feature>
<dbReference type="Pfam" id="PF07651">
    <property type="entry name" value="ANTH"/>
    <property type="match status" value="1"/>
</dbReference>
<reference evidence="11 12" key="1">
    <citation type="submission" date="2024-04" db="EMBL/GenBank/DDBJ databases">
        <authorList>
            <person name="Fracassetti M."/>
        </authorList>
    </citation>
    <scope>NUCLEOTIDE SEQUENCE [LARGE SCALE GENOMIC DNA]</scope>
</reference>
<keyword evidence="12" id="KW-1185">Reference proteome</keyword>
<evidence type="ECO:0000256" key="7">
    <source>
        <dbReference type="ARBA" id="ARBA00023176"/>
    </source>
</evidence>
<dbReference type="FunFam" id="1.20.58.150:FF:000005">
    <property type="entry name" value="putative clathrin assembly protein At2g25430"/>
    <property type="match status" value="1"/>
</dbReference>
<dbReference type="PANTHER" id="PTHR22951">
    <property type="entry name" value="CLATHRIN ASSEMBLY PROTEIN"/>
    <property type="match status" value="1"/>
</dbReference>
<dbReference type="GO" id="GO:0005546">
    <property type="term" value="F:phosphatidylinositol-4,5-bisphosphate binding"/>
    <property type="evidence" value="ECO:0007669"/>
    <property type="project" value="TreeGrafter"/>
</dbReference>
<dbReference type="InterPro" id="IPR008942">
    <property type="entry name" value="ENTH_VHS"/>
</dbReference>
<gene>
    <name evidence="11" type="ORF">LTRI10_LOCUS6155</name>
</gene>
<dbReference type="GO" id="GO:0005545">
    <property type="term" value="F:1-phosphatidylinositol binding"/>
    <property type="evidence" value="ECO:0007669"/>
    <property type="project" value="InterPro"/>
</dbReference>
<dbReference type="PANTHER" id="PTHR22951:SF97">
    <property type="entry name" value="ENTH DOMAIN-CONTAINING PROTEIN"/>
    <property type="match status" value="1"/>
</dbReference>
<dbReference type="GO" id="GO:0030136">
    <property type="term" value="C:clathrin-coated vesicle"/>
    <property type="evidence" value="ECO:0007669"/>
    <property type="project" value="UniProtKB-SubCell"/>
</dbReference>